<dbReference type="SUPFAM" id="SSF54211">
    <property type="entry name" value="Ribosomal protein S5 domain 2-like"/>
    <property type="match status" value="1"/>
</dbReference>
<dbReference type="InterPro" id="IPR041166">
    <property type="entry name" value="Rubredoxin_2"/>
</dbReference>
<keyword evidence="10 11" id="KW-0234">DNA repair</keyword>
<dbReference type="PANTHER" id="PTHR32472:SF10">
    <property type="entry name" value="DNA REPAIR PROTEIN RADA-LIKE PROTEIN"/>
    <property type="match status" value="1"/>
</dbReference>
<dbReference type="Gene3D" id="3.30.230.10">
    <property type="match status" value="1"/>
</dbReference>
<feature type="domain" description="RecA family profile 1" evidence="14">
    <location>
        <begin position="67"/>
        <end position="216"/>
    </location>
</feature>
<dbReference type="FunFam" id="3.40.50.300:FF:000050">
    <property type="entry name" value="DNA repair protein RadA"/>
    <property type="match status" value="1"/>
</dbReference>
<dbReference type="GO" id="GO:0005524">
    <property type="term" value="F:ATP binding"/>
    <property type="evidence" value="ECO:0007669"/>
    <property type="project" value="UniProtKB-UniRule"/>
</dbReference>
<evidence type="ECO:0000256" key="6">
    <source>
        <dbReference type="ARBA" id="ARBA00022833"/>
    </source>
</evidence>
<evidence type="ECO:0000256" key="7">
    <source>
        <dbReference type="ARBA" id="ARBA00022840"/>
    </source>
</evidence>
<sequence length="457" mass="48663">MAKAQSHYLCQSCGYQTARWMGRCPDCGEWASLLEERVTGERHGARRNEAPSGSSRATPITAVDSLALGRMSTGLTELDRVLGGGIVPGSFVLVSGDPGIGKSTLLLQASMQIALRDGVVLYVSGEESLQQTRSRASRLGPLSDRLLLLAETSLQIILDQADQIRPTILVIDSIQTIVSDELESPSGSLSQVREAAVRLMTLAKEKGISTVIIGHITKDGAIAGPKAMEHLVDAVVFIEGEGHQIHRLLRAVKNRFGPTPEIGVLEMTSSGLRELANPSEVFLSQRPSGAPGSVVIPTLEGSRPLLVELQALVAAPSAPVSRRVFNGVDSNRGILLLAILEKRLGLALSACDVYVNVVGGVRVGETAADLGIAAAVLSSARNLPLDPGLCVFGEVGLAGEVRAVPMAERRLDEAARLGLSHCLMSRHNLCRTMPDFSSLRVSGLSTVEELTERLERW</sequence>
<evidence type="ECO:0000313" key="16">
    <source>
        <dbReference type="Proteomes" id="UP000334340"/>
    </source>
</evidence>
<dbReference type="SMART" id="SM00382">
    <property type="entry name" value="AAA"/>
    <property type="match status" value="1"/>
</dbReference>
<dbReference type="GO" id="GO:0140664">
    <property type="term" value="F:ATP-dependent DNA damage sensor activity"/>
    <property type="evidence" value="ECO:0007669"/>
    <property type="project" value="InterPro"/>
</dbReference>
<keyword evidence="5" id="KW-0378">Hydrolase</keyword>
<evidence type="ECO:0000256" key="5">
    <source>
        <dbReference type="ARBA" id="ARBA00022801"/>
    </source>
</evidence>
<dbReference type="PROSITE" id="PS50162">
    <property type="entry name" value="RECA_2"/>
    <property type="match status" value="1"/>
</dbReference>
<gene>
    <name evidence="11" type="primary">radA</name>
    <name evidence="15" type="ORF">MELA_01582</name>
</gene>
<dbReference type="CDD" id="cd01121">
    <property type="entry name" value="RadA_SMS_N"/>
    <property type="match status" value="1"/>
</dbReference>
<evidence type="ECO:0000256" key="11">
    <source>
        <dbReference type="HAMAP-Rule" id="MF_01498"/>
    </source>
</evidence>
<comment type="function">
    <text evidence="13">DNA-dependent ATPase involved in processing of recombination intermediates, plays a role in repairing DNA breaks. Stimulates the branch migration of RecA-mediated strand transfer reactions, allowing the 3' invading strand to extend heteroduplex DNA faster. Binds ssDNA in the presence of ADP but not other nucleotides, has ATPase activity that is stimulated by ssDNA and various branched DNA structures, but inhibited by SSB. Does not have RecA's homology-searching function.</text>
</comment>
<proteinExistence type="inferred from homology"/>
<keyword evidence="4 13" id="KW-0863">Zinc-finger</keyword>
<dbReference type="InterPro" id="IPR014721">
    <property type="entry name" value="Ribsml_uS5_D2-typ_fold_subgr"/>
</dbReference>
<feature type="short sequence motif" description="RadA KNRFG motif" evidence="11">
    <location>
        <begin position="253"/>
        <end position="257"/>
    </location>
</feature>
<evidence type="ECO:0000256" key="13">
    <source>
        <dbReference type="RuleBase" id="RU003555"/>
    </source>
</evidence>
<evidence type="ECO:0000256" key="12">
    <source>
        <dbReference type="NCBIfam" id="TIGR00416"/>
    </source>
</evidence>
<comment type="similarity">
    <text evidence="11 13">Belongs to the RecA family. RadA subfamily.</text>
</comment>
<dbReference type="GO" id="GO:0005829">
    <property type="term" value="C:cytosol"/>
    <property type="evidence" value="ECO:0007669"/>
    <property type="project" value="TreeGrafter"/>
</dbReference>
<evidence type="ECO:0000259" key="14">
    <source>
        <dbReference type="PROSITE" id="PS50162"/>
    </source>
</evidence>
<evidence type="ECO:0000256" key="3">
    <source>
        <dbReference type="ARBA" id="ARBA00022763"/>
    </source>
</evidence>
<keyword evidence="3 11" id="KW-0227">DNA damage</keyword>
<feature type="region of interest" description="Lon-protease-like" evidence="11">
    <location>
        <begin position="352"/>
        <end position="457"/>
    </location>
</feature>
<evidence type="ECO:0000256" key="2">
    <source>
        <dbReference type="ARBA" id="ARBA00022741"/>
    </source>
</evidence>
<evidence type="ECO:0000256" key="9">
    <source>
        <dbReference type="ARBA" id="ARBA00023125"/>
    </source>
</evidence>
<comment type="domain">
    <text evidence="11">The middle region has homology to RecA with ATPase motifs including the RadA KNRFG motif, while the C-terminus is homologous to Lon protease.</text>
</comment>
<evidence type="ECO:0000313" key="15">
    <source>
        <dbReference type="EMBL" id="VUZ85205.1"/>
    </source>
</evidence>
<accession>A0A564ZIR1</accession>
<comment type="function">
    <text evidence="11">Plays a role in repairing double-strand DNA breaks, probably involving stabilizing or processing branched DNA or blocked replication forks.</text>
</comment>
<protein>
    <recommendedName>
        <fullName evidence="11 12">DNA repair protein RadA</fullName>
    </recommendedName>
</protein>
<name>A0A564ZIR1_9BACT</name>
<keyword evidence="1 11" id="KW-0479">Metal-binding</keyword>
<dbReference type="InterPro" id="IPR027417">
    <property type="entry name" value="P-loop_NTPase"/>
</dbReference>
<evidence type="ECO:0000256" key="1">
    <source>
        <dbReference type="ARBA" id="ARBA00022723"/>
    </source>
</evidence>
<dbReference type="InterPro" id="IPR004504">
    <property type="entry name" value="DNA_repair_RadA"/>
</dbReference>
<dbReference type="HAMAP" id="MF_01498">
    <property type="entry name" value="RadA_bact"/>
    <property type="match status" value="1"/>
</dbReference>
<keyword evidence="7 11" id="KW-0067">ATP-binding</keyword>
<dbReference type="GO" id="GO:0016787">
    <property type="term" value="F:hydrolase activity"/>
    <property type="evidence" value="ECO:0007669"/>
    <property type="project" value="UniProtKB-KW"/>
</dbReference>
<dbReference type="InterPro" id="IPR020568">
    <property type="entry name" value="Ribosomal_Su5_D2-typ_SF"/>
</dbReference>
<reference evidence="15 16" key="1">
    <citation type="submission" date="2019-07" db="EMBL/GenBank/DDBJ databases">
        <authorList>
            <person name="Cremers G."/>
        </authorList>
    </citation>
    <scope>NUCLEOTIDE SEQUENCE [LARGE SCALE GENOMIC DNA]</scope>
</reference>
<dbReference type="Pfam" id="PF13481">
    <property type="entry name" value="AAA_25"/>
    <property type="match status" value="1"/>
</dbReference>
<dbReference type="Proteomes" id="UP000334340">
    <property type="component" value="Unassembled WGS sequence"/>
</dbReference>
<dbReference type="InterPro" id="IPR020588">
    <property type="entry name" value="RecA_ATP-bd"/>
</dbReference>
<dbReference type="Pfam" id="PF18073">
    <property type="entry name" value="Zn_ribbon_LapB"/>
    <property type="match status" value="1"/>
</dbReference>
<keyword evidence="6 13" id="KW-0862">Zinc</keyword>
<dbReference type="GO" id="GO:0008270">
    <property type="term" value="F:zinc ion binding"/>
    <property type="evidence" value="ECO:0007669"/>
    <property type="project" value="UniProtKB-KW"/>
</dbReference>
<dbReference type="InterPro" id="IPR003593">
    <property type="entry name" value="AAA+_ATPase"/>
</dbReference>
<evidence type="ECO:0000256" key="4">
    <source>
        <dbReference type="ARBA" id="ARBA00022771"/>
    </source>
</evidence>
<keyword evidence="8 11" id="KW-0346">Stress response</keyword>
<evidence type="ECO:0000256" key="8">
    <source>
        <dbReference type="ARBA" id="ARBA00023016"/>
    </source>
</evidence>
<keyword evidence="2 11" id="KW-0547">Nucleotide-binding</keyword>
<feature type="binding site" evidence="11">
    <location>
        <begin position="96"/>
        <end position="103"/>
    </location>
    <ligand>
        <name>ATP</name>
        <dbReference type="ChEBI" id="CHEBI:30616"/>
    </ligand>
</feature>
<keyword evidence="16" id="KW-1185">Reference proteome</keyword>
<dbReference type="NCBIfam" id="TIGR00416">
    <property type="entry name" value="sms"/>
    <property type="match status" value="1"/>
</dbReference>
<dbReference type="PANTHER" id="PTHR32472">
    <property type="entry name" value="DNA REPAIR PROTEIN RADA"/>
    <property type="match status" value="1"/>
</dbReference>
<dbReference type="GO" id="GO:0000725">
    <property type="term" value="P:recombinational repair"/>
    <property type="evidence" value="ECO:0007669"/>
    <property type="project" value="UniProtKB-UniRule"/>
</dbReference>
<dbReference type="EMBL" id="CABIKM010000023">
    <property type="protein sequence ID" value="VUZ85205.1"/>
    <property type="molecule type" value="Genomic_DNA"/>
</dbReference>
<evidence type="ECO:0000256" key="10">
    <source>
        <dbReference type="ARBA" id="ARBA00023204"/>
    </source>
</evidence>
<dbReference type="Gene3D" id="3.40.50.300">
    <property type="entry name" value="P-loop containing nucleotide triphosphate hydrolases"/>
    <property type="match status" value="1"/>
</dbReference>
<dbReference type="PRINTS" id="PR01874">
    <property type="entry name" value="DNAREPAIRADA"/>
</dbReference>
<dbReference type="AlphaFoldDB" id="A0A564ZIR1"/>
<organism evidence="15 16">
    <name type="scientific">Candidatus Methylomirabilis lanthanidiphila</name>
    <dbReference type="NCBI Taxonomy" id="2211376"/>
    <lineage>
        <taxon>Bacteria</taxon>
        <taxon>Candidatus Methylomirabilota</taxon>
        <taxon>Candidatus Methylomirabilia</taxon>
        <taxon>Candidatus Methylomirabilales</taxon>
        <taxon>Candidatus Methylomirabilaceae</taxon>
        <taxon>Candidatus Methylomirabilis</taxon>
    </lineage>
</organism>
<dbReference type="GO" id="GO:0003684">
    <property type="term" value="F:damaged DNA binding"/>
    <property type="evidence" value="ECO:0007669"/>
    <property type="project" value="InterPro"/>
</dbReference>
<dbReference type="SUPFAM" id="SSF52540">
    <property type="entry name" value="P-loop containing nucleoside triphosphate hydrolases"/>
    <property type="match status" value="1"/>
</dbReference>
<keyword evidence="9 11" id="KW-0238">DNA-binding</keyword>